<reference evidence="1 2" key="1">
    <citation type="submission" date="2018-06" db="EMBL/GenBank/DDBJ databases">
        <title>Complete Genomes of Monosporascus.</title>
        <authorList>
            <person name="Robinson A.J."/>
            <person name="Natvig D.O."/>
        </authorList>
    </citation>
    <scope>NUCLEOTIDE SEQUENCE [LARGE SCALE GENOMIC DNA]</scope>
    <source>
        <strain evidence="1 2">CBS 110550</strain>
    </source>
</reference>
<dbReference type="OrthoDB" id="4966402at2759"/>
<dbReference type="AlphaFoldDB" id="A0A4Q4T251"/>
<protein>
    <submittedName>
        <fullName evidence="1">Uncharacterized protein</fullName>
    </submittedName>
</protein>
<proteinExistence type="predicted"/>
<evidence type="ECO:0000313" key="2">
    <source>
        <dbReference type="Proteomes" id="UP000293360"/>
    </source>
</evidence>
<sequence>MCDWEEFLFVCNHSVLRLKSYCHFARNDPNHQCLGVKVLRDSWYQDGMLCDSCVASGFRLHNGMIWQVPRSAGQMRHQHGAGGHSGGR</sequence>
<evidence type="ECO:0000313" key="1">
    <source>
        <dbReference type="EMBL" id="RYO97613.1"/>
    </source>
</evidence>
<dbReference type="Proteomes" id="UP000293360">
    <property type="component" value="Unassembled WGS sequence"/>
</dbReference>
<gene>
    <name evidence="1" type="ORF">DL764_007287</name>
</gene>
<dbReference type="EMBL" id="QJNU01000486">
    <property type="protein sequence ID" value="RYO97613.1"/>
    <property type="molecule type" value="Genomic_DNA"/>
</dbReference>
<organism evidence="1 2">
    <name type="scientific">Monosporascus ibericus</name>
    <dbReference type="NCBI Taxonomy" id="155417"/>
    <lineage>
        <taxon>Eukaryota</taxon>
        <taxon>Fungi</taxon>
        <taxon>Dikarya</taxon>
        <taxon>Ascomycota</taxon>
        <taxon>Pezizomycotina</taxon>
        <taxon>Sordariomycetes</taxon>
        <taxon>Xylariomycetidae</taxon>
        <taxon>Xylariales</taxon>
        <taxon>Xylariales incertae sedis</taxon>
        <taxon>Monosporascus</taxon>
    </lineage>
</organism>
<name>A0A4Q4T251_9PEZI</name>
<accession>A0A4Q4T251</accession>
<comment type="caution">
    <text evidence="1">The sequence shown here is derived from an EMBL/GenBank/DDBJ whole genome shotgun (WGS) entry which is preliminary data.</text>
</comment>
<keyword evidence="2" id="KW-1185">Reference proteome</keyword>